<evidence type="ECO:0000313" key="3">
    <source>
        <dbReference type="EMBL" id="KAL0948025.1"/>
    </source>
</evidence>
<feature type="chain" id="PRO_5045713250" description="Protein CPL1-like domain-containing protein" evidence="1">
    <location>
        <begin position="17"/>
        <end position="265"/>
    </location>
</feature>
<accession>A0ABR3IY33</accession>
<reference evidence="4" key="1">
    <citation type="submission" date="2024-06" db="EMBL/GenBank/DDBJ databases">
        <title>Multi-omics analyses provide insights into the biosynthesis of the anticancer antibiotic pleurotin in Hohenbuehelia grisea.</title>
        <authorList>
            <person name="Weaver J.A."/>
            <person name="Alberti F."/>
        </authorList>
    </citation>
    <scope>NUCLEOTIDE SEQUENCE [LARGE SCALE GENOMIC DNA]</scope>
    <source>
        <strain evidence="4">T-177</strain>
    </source>
</reference>
<dbReference type="InterPro" id="IPR048661">
    <property type="entry name" value="CPL1-like"/>
</dbReference>
<evidence type="ECO:0000313" key="4">
    <source>
        <dbReference type="Proteomes" id="UP001556367"/>
    </source>
</evidence>
<feature type="domain" description="Protein CPL1-like" evidence="2">
    <location>
        <begin position="184"/>
        <end position="247"/>
    </location>
</feature>
<protein>
    <recommendedName>
        <fullName evidence="2">Protein CPL1-like domain-containing protein</fullName>
    </recommendedName>
</protein>
<keyword evidence="1" id="KW-0732">Signal</keyword>
<feature type="signal peptide" evidence="1">
    <location>
        <begin position="1"/>
        <end position="16"/>
    </location>
</feature>
<dbReference type="Pfam" id="PF21671">
    <property type="entry name" value="CPL1-like"/>
    <property type="match status" value="1"/>
</dbReference>
<comment type="caution">
    <text evidence="3">The sequence shown here is derived from an EMBL/GenBank/DDBJ whole genome shotgun (WGS) entry which is preliminary data.</text>
</comment>
<keyword evidence="4" id="KW-1185">Reference proteome</keyword>
<dbReference type="Proteomes" id="UP001556367">
    <property type="component" value="Unassembled WGS sequence"/>
</dbReference>
<gene>
    <name evidence="3" type="ORF">HGRIS_010651</name>
</gene>
<dbReference type="PANTHER" id="PTHR35192:SF2">
    <property type="entry name" value="APPLE DOMAIN-CONTAINING PROTEIN"/>
    <property type="match status" value="1"/>
</dbReference>
<dbReference type="EMBL" id="JASNQZ010000014">
    <property type="protein sequence ID" value="KAL0948025.1"/>
    <property type="molecule type" value="Genomic_DNA"/>
</dbReference>
<name>A0ABR3IY33_9AGAR</name>
<proteinExistence type="predicted"/>
<organism evidence="3 4">
    <name type="scientific">Hohenbuehelia grisea</name>
    <dbReference type="NCBI Taxonomy" id="104357"/>
    <lineage>
        <taxon>Eukaryota</taxon>
        <taxon>Fungi</taxon>
        <taxon>Dikarya</taxon>
        <taxon>Basidiomycota</taxon>
        <taxon>Agaricomycotina</taxon>
        <taxon>Agaricomycetes</taxon>
        <taxon>Agaricomycetidae</taxon>
        <taxon>Agaricales</taxon>
        <taxon>Pleurotineae</taxon>
        <taxon>Pleurotaceae</taxon>
        <taxon>Hohenbuehelia</taxon>
    </lineage>
</organism>
<sequence>MLRYLLSTLIPFTCGAAPPQPGESTLEKRRPVDVCAFLDRTDPELGQLQSCFCLSGVNAFVEFRLAGQLPRVRRQAKQRLRMDIYIQGQICEYPRFANALCVSGAPCFFTCARGYTANQDARTCECTARGRIDCNNRCQLGTACVSGVAIRREEARKREVGHGCPRGQEMCGVRSERGKEAAGWECLDVRTSLESCGGCMYSFDNAPATGRDCSAIQEVNSVSCVAGACQVQSCRLGYRVSGDGSNCTEVGAAGAGFYKQVLQYS</sequence>
<dbReference type="PANTHER" id="PTHR35192">
    <property type="entry name" value="PROTEIN, PUTATIVE-RELATED"/>
    <property type="match status" value="1"/>
</dbReference>
<evidence type="ECO:0000256" key="1">
    <source>
        <dbReference type="SAM" id="SignalP"/>
    </source>
</evidence>
<dbReference type="InterPro" id="IPR038955">
    <property type="entry name" value="PriA/CPL1_fungi"/>
</dbReference>
<evidence type="ECO:0000259" key="2">
    <source>
        <dbReference type="Pfam" id="PF21671"/>
    </source>
</evidence>